<sequence length="575" mass="64490">MEKSKEHIALEQAFSQLKAELEEANDVIHAIRTGEIDALVVKGSEGHQLFTLKSADHTYRIFIEQMSEGALTLDKFDNILYSNSQFAKLLGIPLEKVIGMNFSALVTHEDRSFAMEVVGGAWDVDTRAELRLENYVGEKISVQISLKALELDEGKSLSVILTDLTALKKSQSQLEIQNKELEIARQIAEELNSNLEATVKARTQELESNIRDKVRVEEVLRSNEQRLTSILHTMGEGLCILDTIGQVTFANPRAQKIFALSAEEILLRDYFTLQSECFSLDGSTLQREQHPIYIMSVNQKPVYDHEIMIRNHKDESVYISINASPLYDGEIFIGVVMTFTDVTNRRKIAFQKDEFISVASHEIKTPLTSLKASMQLLTRVMETNLGSEKIPMLIQKANSNLAKVVHLADDLMNVSKIQHGPLPLNLEETNMASLVISCAEQILNHTPVKLVIEGEMELSVLVDQQRIEQVLVNLFNNALKYASESKIIKVIISQGEKFAKVSVQDFGAGIPPEKLAHLFDRYYQVDPQGKQVSGLGLGLYISHEIIQRHGGELTVESTFDFGSTFSFTVPTRNNL</sequence>
<evidence type="ECO:0000256" key="10">
    <source>
        <dbReference type="ARBA" id="ARBA00022989"/>
    </source>
</evidence>
<dbReference type="GO" id="GO:0000156">
    <property type="term" value="F:phosphorelay response regulator activity"/>
    <property type="evidence" value="ECO:0007669"/>
    <property type="project" value="TreeGrafter"/>
</dbReference>
<feature type="domain" description="PAS" evidence="15">
    <location>
        <begin position="55"/>
        <end position="110"/>
    </location>
</feature>
<evidence type="ECO:0000256" key="8">
    <source>
        <dbReference type="ARBA" id="ARBA00022777"/>
    </source>
</evidence>
<dbReference type="SMART" id="SM00091">
    <property type="entry name" value="PAS"/>
    <property type="match status" value="2"/>
</dbReference>
<dbReference type="InterPro" id="IPR036890">
    <property type="entry name" value="HATPase_C_sf"/>
</dbReference>
<dbReference type="AlphaFoldDB" id="A0A317EUJ6"/>
<dbReference type="SUPFAM" id="SSF55785">
    <property type="entry name" value="PYP-like sensor domain (PAS domain)"/>
    <property type="match status" value="2"/>
</dbReference>
<dbReference type="InterPro" id="IPR013767">
    <property type="entry name" value="PAS_fold"/>
</dbReference>
<evidence type="ECO:0000256" key="4">
    <source>
        <dbReference type="ARBA" id="ARBA00022553"/>
    </source>
</evidence>
<dbReference type="PANTHER" id="PTHR42878">
    <property type="entry name" value="TWO-COMPONENT HISTIDINE KINASE"/>
    <property type="match status" value="1"/>
</dbReference>
<dbReference type="PRINTS" id="PR00344">
    <property type="entry name" value="BCTRLSENSOR"/>
</dbReference>
<evidence type="ECO:0000313" key="17">
    <source>
        <dbReference type="Proteomes" id="UP000245391"/>
    </source>
</evidence>
<dbReference type="EC" id="2.7.13.3" evidence="3"/>
<dbReference type="InterPro" id="IPR035965">
    <property type="entry name" value="PAS-like_dom_sf"/>
</dbReference>
<evidence type="ECO:0000259" key="15">
    <source>
        <dbReference type="PROSITE" id="PS50112"/>
    </source>
</evidence>
<comment type="catalytic activity">
    <reaction evidence="1">
        <text>ATP + protein L-histidine = ADP + protein N-phospho-L-histidine.</text>
        <dbReference type="EC" id="2.7.13.3"/>
    </reaction>
</comment>
<dbReference type="GO" id="GO:0005524">
    <property type="term" value="F:ATP binding"/>
    <property type="evidence" value="ECO:0007669"/>
    <property type="project" value="UniProtKB-KW"/>
</dbReference>
<evidence type="ECO:0000256" key="5">
    <source>
        <dbReference type="ARBA" id="ARBA00022679"/>
    </source>
</evidence>
<reference evidence="17" key="1">
    <citation type="submission" date="2018-05" db="EMBL/GenBank/DDBJ databases">
        <title>Pedobacter paludis sp. nov., isolated from wetland soil.</title>
        <authorList>
            <person name="Zhang Y."/>
        </authorList>
    </citation>
    <scope>NUCLEOTIDE SEQUENCE [LARGE SCALE GENOMIC DNA]</scope>
    <source>
        <strain evidence="17">R-8</strain>
    </source>
</reference>
<evidence type="ECO:0000256" key="2">
    <source>
        <dbReference type="ARBA" id="ARBA00004141"/>
    </source>
</evidence>
<dbReference type="CDD" id="cd00082">
    <property type="entry name" value="HisKA"/>
    <property type="match status" value="1"/>
</dbReference>
<dbReference type="SMART" id="SM00388">
    <property type="entry name" value="HisKA"/>
    <property type="match status" value="1"/>
</dbReference>
<evidence type="ECO:0000259" key="14">
    <source>
        <dbReference type="PROSITE" id="PS50109"/>
    </source>
</evidence>
<dbReference type="CDD" id="cd00075">
    <property type="entry name" value="HATPase"/>
    <property type="match status" value="1"/>
</dbReference>
<dbReference type="NCBIfam" id="TIGR00229">
    <property type="entry name" value="sensory_box"/>
    <property type="match status" value="2"/>
</dbReference>
<organism evidence="16 17">
    <name type="scientific">Pedobacter paludis</name>
    <dbReference type="NCBI Taxonomy" id="2203212"/>
    <lineage>
        <taxon>Bacteria</taxon>
        <taxon>Pseudomonadati</taxon>
        <taxon>Bacteroidota</taxon>
        <taxon>Sphingobacteriia</taxon>
        <taxon>Sphingobacteriales</taxon>
        <taxon>Sphingobacteriaceae</taxon>
        <taxon>Pedobacter</taxon>
    </lineage>
</organism>
<dbReference type="InterPro" id="IPR005467">
    <property type="entry name" value="His_kinase_dom"/>
</dbReference>
<evidence type="ECO:0000256" key="9">
    <source>
        <dbReference type="ARBA" id="ARBA00022840"/>
    </source>
</evidence>
<keyword evidence="4" id="KW-0597">Phosphoprotein</keyword>
<evidence type="ECO:0000256" key="13">
    <source>
        <dbReference type="SAM" id="Coils"/>
    </source>
</evidence>
<dbReference type="Gene3D" id="1.10.287.130">
    <property type="match status" value="1"/>
</dbReference>
<dbReference type="InterPro" id="IPR036097">
    <property type="entry name" value="HisK_dim/P_sf"/>
</dbReference>
<dbReference type="SUPFAM" id="SSF55874">
    <property type="entry name" value="ATPase domain of HSP90 chaperone/DNA topoisomerase II/histidine kinase"/>
    <property type="match status" value="1"/>
</dbReference>
<keyword evidence="10" id="KW-1133">Transmembrane helix</keyword>
<accession>A0A317EUJ6</accession>
<evidence type="ECO:0000256" key="12">
    <source>
        <dbReference type="ARBA" id="ARBA00023136"/>
    </source>
</evidence>
<dbReference type="Pfam" id="PF02518">
    <property type="entry name" value="HATPase_c"/>
    <property type="match status" value="1"/>
</dbReference>
<dbReference type="EMBL" id="QGNY01000007">
    <property type="protein sequence ID" value="PWS30384.1"/>
    <property type="molecule type" value="Genomic_DNA"/>
</dbReference>
<dbReference type="SUPFAM" id="SSF47384">
    <property type="entry name" value="Homodimeric domain of signal transducing histidine kinase"/>
    <property type="match status" value="1"/>
</dbReference>
<dbReference type="GO" id="GO:0007234">
    <property type="term" value="P:osmosensory signaling via phosphorelay pathway"/>
    <property type="evidence" value="ECO:0007669"/>
    <property type="project" value="TreeGrafter"/>
</dbReference>
<keyword evidence="7" id="KW-0547">Nucleotide-binding</keyword>
<dbReference type="InterPro" id="IPR003661">
    <property type="entry name" value="HisK_dim/P_dom"/>
</dbReference>
<keyword evidence="13" id="KW-0175">Coiled coil</keyword>
<keyword evidence="12" id="KW-0472">Membrane</keyword>
<evidence type="ECO:0000256" key="3">
    <source>
        <dbReference type="ARBA" id="ARBA00012438"/>
    </source>
</evidence>
<dbReference type="Pfam" id="PF00512">
    <property type="entry name" value="HisKA"/>
    <property type="match status" value="1"/>
</dbReference>
<dbReference type="GO" id="GO:0006355">
    <property type="term" value="P:regulation of DNA-templated transcription"/>
    <property type="evidence" value="ECO:0007669"/>
    <property type="project" value="InterPro"/>
</dbReference>
<feature type="coiled-coil region" evidence="13">
    <location>
        <begin position="164"/>
        <end position="201"/>
    </location>
</feature>
<dbReference type="FunFam" id="3.30.565.10:FF:000006">
    <property type="entry name" value="Sensor histidine kinase WalK"/>
    <property type="match status" value="1"/>
</dbReference>
<keyword evidence="11" id="KW-0902">Two-component regulatory system</keyword>
<evidence type="ECO:0000256" key="11">
    <source>
        <dbReference type="ARBA" id="ARBA00023012"/>
    </source>
</evidence>
<keyword evidence="6" id="KW-0812">Transmembrane</keyword>
<name>A0A317EUJ6_9SPHI</name>
<protein>
    <recommendedName>
        <fullName evidence="3">histidine kinase</fullName>
        <ecNumber evidence="3">2.7.13.3</ecNumber>
    </recommendedName>
</protein>
<keyword evidence="17" id="KW-1185">Reference proteome</keyword>
<dbReference type="PANTHER" id="PTHR42878:SF7">
    <property type="entry name" value="SENSOR HISTIDINE KINASE GLRK"/>
    <property type="match status" value="1"/>
</dbReference>
<dbReference type="Gene3D" id="3.30.565.10">
    <property type="entry name" value="Histidine kinase-like ATPase, C-terminal domain"/>
    <property type="match status" value="1"/>
</dbReference>
<keyword evidence="9" id="KW-0067">ATP-binding</keyword>
<dbReference type="PROSITE" id="PS50109">
    <property type="entry name" value="HIS_KIN"/>
    <property type="match status" value="1"/>
</dbReference>
<dbReference type="GO" id="GO:0000155">
    <property type="term" value="F:phosphorelay sensor kinase activity"/>
    <property type="evidence" value="ECO:0007669"/>
    <property type="project" value="InterPro"/>
</dbReference>
<feature type="domain" description="Histidine kinase" evidence="14">
    <location>
        <begin position="358"/>
        <end position="573"/>
    </location>
</feature>
<gene>
    <name evidence="16" type="ORF">DF947_18335</name>
</gene>
<comment type="subcellular location">
    <subcellularLocation>
        <location evidence="2">Membrane</location>
        <topology evidence="2">Multi-pass membrane protein</topology>
    </subcellularLocation>
</comment>
<evidence type="ECO:0000256" key="6">
    <source>
        <dbReference type="ARBA" id="ARBA00022692"/>
    </source>
</evidence>
<comment type="caution">
    <text evidence="16">The sequence shown here is derived from an EMBL/GenBank/DDBJ whole genome shotgun (WGS) entry which is preliminary data.</text>
</comment>
<dbReference type="InterPro" id="IPR003594">
    <property type="entry name" value="HATPase_dom"/>
</dbReference>
<feature type="domain" description="PAS" evidence="15">
    <location>
        <begin position="223"/>
        <end position="271"/>
    </location>
</feature>
<dbReference type="Proteomes" id="UP000245391">
    <property type="component" value="Unassembled WGS sequence"/>
</dbReference>
<dbReference type="RefSeq" id="WP_109931625.1">
    <property type="nucleotide sequence ID" value="NZ_QGNY01000007.1"/>
</dbReference>
<keyword evidence="5" id="KW-0808">Transferase</keyword>
<keyword evidence="8" id="KW-0418">Kinase</keyword>
<dbReference type="InterPro" id="IPR000014">
    <property type="entry name" value="PAS"/>
</dbReference>
<evidence type="ECO:0000256" key="1">
    <source>
        <dbReference type="ARBA" id="ARBA00000085"/>
    </source>
</evidence>
<dbReference type="PROSITE" id="PS50112">
    <property type="entry name" value="PAS"/>
    <property type="match status" value="2"/>
</dbReference>
<dbReference type="Pfam" id="PF00989">
    <property type="entry name" value="PAS"/>
    <property type="match status" value="2"/>
</dbReference>
<dbReference type="Gene3D" id="3.30.450.20">
    <property type="entry name" value="PAS domain"/>
    <property type="match status" value="2"/>
</dbReference>
<dbReference type="InterPro" id="IPR004358">
    <property type="entry name" value="Sig_transdc_His_kin-like_C"/>
</dbReference>
<dbReference type="GO" id="GO:0030295">
    <property type="term" value="F:protein kinase activator activity"/>
    <property type="evidence" value="ECO:0007669"/>
    <property type="project" value="TreeGrafter"/>
</dbReference>
<dbReference type="OrthoDB" id="9813151at2"/>
<proteinExistence type="predicted"/>
<dbReference type="CDD" id="cd00130">
    <property type="entry name" value="PAS"/>
    <property type="match status" value="2"/>
</dbReference>
<evidence type="ECO:0000256" key="7">
    <source>
        <dbReference type="ARBA" id="ARBA00022741"/>
    </source>
</evidence>
<dbReference type="InterPro" id="IPR050351">
    <property type="entry name" value="BphY/WalK/GraS-like"/>
</dbReference>
<evidence type="ECO:0000313" key="16">
    <source>
        <dbReference type="EMBL" id="PWS30384.1"/>
    </source>
</evidence>
<dbReference type="SMART" id="SM00387">
    <property type="entry name" value="HATPase_c"/>
    <property type="match status" value="1"/>
</dbReference>
<dbReference type="GO" id="GO:0016020">
    <property type="term" value="C:membrane"/>
    <property type="evidence" value="ECO:0007669"/>
    <property type="project" value="UniProtKB-SubCell"/>
</dbReference>